<dbReference type="AlphaFoldDB" id="A0A2T0UL74"/>
<dbReference type="PANTHER" id="PTHR36451:SF1">
    <property type="entry name" value="OMEGA-HYDROXY-BETA-DIHYDROMENAQUINONE-9 SULFOTRANSFERASE STF3"/>
    <property type="match status" value="1"/>
</dbReference>
<keyword evidence="1" id="KW-0808">Transferase</keyword>
<protein>
    <submittedName>
        <fullName evidence="1">Sulfotransferase family protein</fullName>
    </submittedName>
</protein>
<dbReference type="RefSeq" id="WP_106364706.1">
    <property type="nucleotide sequence ID" value="NZ_PVTJ01000005.1"/>
</dbReference>
<name>A0A2T0UL74_9ACTN</name>
<dbReference type="Gene3D" id="3.40.50.300">
    <property type="entry name" value="P-loop containing nucleotide triphosphate hydrolases"/>
    <property type="match status" value="1"/>
</dbReference>
<proteinExistence type="predicted"/>
<comment type="caution">
    <text evidence="1">The sequence shown here is derived from an EMBL/GenBank/DDBJ whole genome shotgun (WGS) entry which is preliminary data.</text>
</comment>
<dbReference type="Pfam" id="PF13469">
    <property type="entry name" value="Sulfotransfer_3"/>
    <property type="match status" value="1"/>
</dbReference>
<dbReference type="Proteomes" id="UP000238176">
    <property type="component" value="Unassembled WGS sequence"/>
</dbReference>
<reference evidence="1 2" key="1">
    <citation type="submission" date="2018-03" db="EMBL/GenBank/DDBJ databases">
        <title>Genomic Encyclopedia of Type Strains, Phase III (KMG-III): the genomes of soil and plant-associated and newly described type strains.</title>
        <authorList>
            <person name="Whitman W."/>
        </authorList>
    </citation>
    <scope>NUCLEOTIDE SEQUENCE [LARGE SCALE GENOMIC DNA]</scope>
    <source>
        <strain evidence="1 2">CGMCC 4.7067</strain>
    </source>
</reference>
<dbReference type="InterPro" id="IPR027417">
    <property type="entry name" value="P-loop_NTPase"/>
</dbReference>
<evidence type="ECO:0000313" key="2">
    <source>
        <dbReference type="Proteomes" id="UP000238176"/>
    </source>
</evidence>
<dbReference type="SUPFAM" id="SSF52540">
    <property type="entry name" value="P-loop containing nucleoside triphosphate hydrolases"/>
    <property type="match status" value="1"/>
</dbReference>
<keyword evidence="2" id="KW-1185">Reference proteome</keyword>
<sequence length="400" mass="45529">MARRTTPALALTNALMAPVARSRRDPDAAWDKAVAAAQREAGVEADKSDQDWIEEFRFLLGCVADVPGLTPIGWISSLNDARQRLVTRLRVRRLHQEHPGIGAEPIERPVFVVGLPRTATTLAHRILAAAPAHRGPLRWEMAHPDLPVAPEVERQRVKLAEKAKVVTKWAPDFDIVHPVEATKAEESILLLPQGMYHVLYHSPMPKYQRWLGERDAAPDYRYLKEVLQVLQHGRERRRWILKNPLDLGEMATIKQVFPDAVFVWTHRDPITVMGSLCSLIDLSYSLFLKQIDRPAIGRLALEVMSETVERGRTWRQDHRESIVDVPYHRLNADPDKYVPELYRRLGATWSDTDAAHLAAALARPATDRRHEYSIRQFDLTEDDIEAAFGDYTAWVVTLNS</sequence>
<dbReference type="GO" id="GO:0016740">
    <property type="term" value="F:transferase activity"/>
    <property type="evidence" value="ECO:0007669"/>
    <property type="project" value="UniProtKB-KW"/>
</dbReference>
<accession>A0A2T0UL74</accession>
<dbReference type="OrthoDB" id="9777890at2"/>
<gene>
    <name evidence="1" type="ORF">B0I28_105359</name>
</gene>
<dbReference type="EMBL" id="PVTJ01000005">
    <property type="protein sequence ID" value="PRY58644.1"/>
    <property type="molecule type" value="Genomic_DNA"/>
</dbReference>
<dbReference type="InterPro" id="IPR052736">
    <property type="entry name" value="Stf3_sulfotransferase"/>
</dbReference>
<organism evidence="1 2">
    <name type="scientific">Glycomyces artemisiae</name>
    <dbReference type="NCBI Taxonomy" id="1076443"/>
    <lineage>
        <taxon>Bacteria</taxon>
        <taxon>Bacillati</taxon>
        <taxon>Actinomycetota</taxon>
        <taxon>Actinomycetes</taxon>
        <taxon>Glycomycetales</taxon>
        <taxon>Glycomycetaceae</taxon>
        <taxon>Glycomyces</taxon>
    </lineage>
</organism>
<dbReference type="PANTHER" id="PTHR36451">
    <property type="entry name" value="PAPS-DEPENDENT SULFOTRANSFERASE STF3"/>
    <property type="match status" value="1"/>
</dbReference>
<evidence type="ECO:0000313" key="1">
    <source>
        <dbReference type="EMBL" id="PRY58644.1"/>
    </source>
</evidence>